<feature type="domain" description="PTS EIIA type-1" evidence="7">
    <location>
        <begin position="22"/>
        <end position="126"/>
    </location>
</feature>
<reference evidence="8" key="1">
    <citation type="submission" date="2016-03" db="EMBL/GenBank/DDBJ databases">
        <authorList>
            <person name="Ploux O."/>
        </authorList>
    </citation>
    <scope>NUCLEOTIDE SEQUENCE</scope>
    <source>
        <strain evidence="8">UC10</strain>
    </source>
</reference>
<dbReference type="AlphaFoldDB" id="A0A1Y5P598"/>
<sequence length="156" mass="15646">MSTTAVHAPVSGRAVALDDVPDPVFSQGMVGYGAAVDPPHEVIDAVAPVSGRLLKLLPHAYIIMTSENVGVLVHLGLDTVTLKGAGFSAHVAEGDAVTAGQTVITYDVPAVVAAGLDPIVPVVVMDEREPGNVVVGDAVATGAGISSGSVLFTAIK</sequence>
<evidence type="ECO:0000256" key="1">
    <source>
        <dbReference type="ARBA" id="ARBA00004496"/>
    </source>
</evidence>
<name>A0A1Y5P598_9MYCO</name>
<evidence type="ECO:0000256" key="4">
    <source>
        <dbReference type="ARBA" id="ARBA00022679"/>
    </source>
</evidence>
<dbReference type="GO" id="GO:0016301">
    <property type="term" value="F:kinase activity"/>
    <property type="evidence" value="ECO:0007669"/>
    <property type="project" value="UniProtKB-KW"/>
</dbReference>
<gene>
    <name evidence="8" type="ORF">MHPYR_140019</name>
</gene>
<dbReference type="GO" id="GO:0009401">
    <property type="term" value="P:phosphoenolpyruvate-dependent sugar phosphotransferase system"/>
    <property type="evidence" value="ECO:0007669"/>
    <property type="project" value="UniProtKB-KW"/>
</dbReference>
<dbReference type="SUPFAM" id="SSF51261">
    <property type="entry name" value="Duplicated hybrid motif"/>
    <property type="match status" value="1"/>
</dbReference>
<evidence type="ECO:0000256" key="6">
    <source>
        <dbReference type="ARBA" id="ARBA00022777"/>
    </source>
</evidence>
<dbReference type="PANTHER" id="PTHR45008:SF1">
    <property type="entry name" value="PTS SYSTEM GLUCOSE-SPECIFIC EIIA COMPONENT"/>
    <property type="match status" value="1"/>
</dbReference>
<keyword evidence="4" id="KW-0808">Transferase</keyword>
<organism evidence="8">
    <name type="scientific">uncultured Mycobacterium sp</name>
    <dbReference type="NCBI Taxonomy" id="171292"/>
    <lineage>
        <taxon>Bacteria</taxon>
        <taxon>Bacillati</taxon>
        <taxon>Actinomycetota</taxon>
        <taxon>Actinomycetes</taxon>
        <taxon>Mycobacteriales</taxon>
        <taxon>Mycobacteriaceae</taxon>
        <taxon>Mycobacterium</taxon>
        <taxon>environmental samples</taxon>
    </lineage>
</organism>
<evidence type="ECO:0000256" key="3">
    <source>
        <dbReference type="ARBA" id="ARBA00022597"/>
    </source>
</evidence>
<dbReference type="NCBIfam" id="TIGR00830">
    <property type="entry name" value="PTBA"/>
    <property type="match status" value="1"/>
</dbReference>
<keyword evidence="6" id="KW-0418">Kinase</keyword>
<accession>A0A1Y5P598</accession>
<keyword evidence="2" id="KW-0813">Transport</keyword>
<dbReference type="Gene3D" id="2.70.70.10">
    <property type="entry name" value="Glucose Permease (Domain IIA)"/>
    <property type="match status" value="1"/>
</dbReference>
<dbReference type="InterPro" id="IPR011055">
    <property type="entry name" value="Dup_hybrid_motif"/>
</dbReference>
<dbReference type="EMBL" id="FLQS01000006">
    <property type="protein sequence ID" value="SBS72479.1"/>
    <property type="molecule type" value="Genomic_DNA"/>
</dbReference>
<dbReference type="InterPro" id="IPR001127">
    <property type="entry name" value="PTS_EIIA_1_perm"/>
</dbReference>
<dbReference type="PANTHER" id="PTHR45008">
    <property type="entry name" value="PTS SYSTEM GLUCOSE-SPECIFIC EIIA COMPONENT"/>
    <property type="match status" value="1"/>
</dbReference>
<dbReference type="Pfam" id="PF00358">
    <property type="entry name" value="PTS_EIIA_1"/>
    <property type="match status" value="1"/>
</dbReference>
<evidence type="ECO:0000256" key="5">
    <source>
        <dbReference type="ARBA" id="ARBA00022683"/>
    </source>
</evidence>
<comment type="subcellular location">
    <subcellularLocation>
        <location evidence="1">Cytoplasm</location>
    </subcellularLocation>
</comment>
<dbReference type="GO" id="GO:0005737">
    <property type="term" value="C:cytoplasm"/>
    <property type="evidence" value="ECO:0007669"/>
    <property type="project" value="UniProtKB-SubCell"/>
</dbReference>
<proteinExistence type="predicted"/>
<keyword evidence="5" id="KW-0598">Phosphotransferase system</keyword>
<protein>
    <submittedName>
        <fullName evidence="8">PTS system, glucose subfamily, IIA subunit</fullName>
    </submittedName>
</protein>
<keyword evidence="3" id="KW-0762">Sugar transport</keyword>
<dbReference type="PROSITE" id="PS51093">
    <property type="entry name" value="PTS_EIIA_TYPE_1"/>
    <property type="match status" value="1"/>
</dbReference>
<dbReference type="InterPro" id="IPR050890">
    <property type="entry name" value="PTS_EIIA_component"/>
</dbReference>
<evidence type="ECO:0000256" key="2">
    <source>
        <dbReference type="ARBA" id="ARBA00022448"/>
    </source>
</evidence>
<evidence type="ECO:0000259" key="7">
    <source>
        <dbReference type="PROSITE" id="PS51093"/>
    </source>
</evidence>
<evidence type="ECO:0000313" key="8">
    <source>
        <dbReference type="EMBL" id="SBS72479.1"/>
    </source>
</evidence>